<evidence type="ECO:0000313" key="2">
    <source>
        <dbReference type="EMBL" id="ATQ77017.1"/>
    </source>
</evidence>
<reference evidence="2" key="1">
    <citation type="submission" date="2017-10" db="EMBL/GenBank/DDBJ databases">
        <title>Massilia psychrophilum sp. nov., a novel purple-pigmented bacterium isolated from Tianshan glacier, Xinjiang Municipality, China.</title>
        <authorList>
            <person name="Wang H."/>
        </authorList>
    </citation>
    <scope>NUCLEOTIDE SEQUENCE [LARGE SCALE GENOMIC DNA]</scope>
    <source>
        <strain evidence="2">B2</strain>
    </source>
</reference>
<dbReference type="OrthoDB" id="1432662at2"/>
<dbReference type="InterPro" id="IPR012349">
    <property type="entry name" value="Split_barrel_FMN-bd"/>
</dbReference>
<dbReference type="SUPFAM" id="SSF50475">
    <property type="entry name" value="FMN-binding split barrel"/>
    <property type="match status" value="1"/>
</dbReference>
<keyword evidence="3" id="KW-1185">Reference proteome</keyword>
<dbReference type="PANTHER" id="PTHR34818:SF1">
    <property type="entry name" value="PROTEIN BLI-3"/>
    <property type="match status" value="1"/>
</dbReference>
<dbReference type="InterPro" id="IPR052917">
    <property type="entry name" value="Stress-Dev_Protein"/>
</dbReference>
<dbReference type="KEGG" id="mass:CR152_22745"/>
<organism evidence="2 3">
    <name type="scientific">Massilia violaceinigra</name>
    <dbReference type="NCBI Taxonomy" id="2045208"/>
    <lineage>
        <taxon>Bacteria</taxon>
        <taxon>Pseudomonadati</taxon>
        <taxon>Pseudomonadota</taxon>
        <taxon>Betaproteobacteria</taxon>
        <taxon>Burkholderiales</taxon>
        <taxon>Oxalobacteraceae</taxon>
        <taxon>Telluria group</taxon>
        <taxon>Massilia</taxon>
    </lineage>
</organism>
<dbReference type="EMBL" id="CP024608">
    <property type="protein sequence ID" value="ATQ77017.1"/>
    <property type="molecule type" value="Genomic_DNA"/>
</dbReference>
<accession>A0A2D2DPW1</accession>
<sequence>MDSVNKNQPEDNYKDLGGSEALEKLNELVDSAETCFFCTRHEGSARPMSVRQVDEQGNLWFLSADDSHKNEEIAADPAVKLYFQGSTNSEFLVLDGAATITRDKAKIKELWTFILKTWFTEGEDDPRITAIKVTPGQGYYWDNKHGKAVAGVKMLVGAVIGKTLDDSIEGNITV</sequence>
<dbReference type="RefSeq" id="WP_099878799.1">
    <property type="nucleotide sequence ID" value="NZ_CP024608.1"/>
</dbReference>
<name>A0A2D2DPW1_9BURK</name>
<dbReference type="PANTHER" id="PTHR34818">
    <property type="entry name" value="PROTEIN BLI-3"/>
    <property type="match status" value="1"/>
</dbReference>
<dbReference type="Pfam" id="PF16242">
    <property type="entry name" value="Pyrid_ox_like"/>
    <property type="match status" value="1"/>
</dbReference>
<proteinExistence type="predicted"/>
<dbReference type="Gene3D" id="2.30.110.10">
    <property type="entry name" value="Electron Transport, Fmn-binding Protein, Chain A"/>
    <property type="match status" value="1"/>
</dbReference>
<protein>
    <submittedName>
        <fullName evidence="2">General stress protein</fullName>
    </submittedName>
</protein>
<evidence type="ECO:0000313" key="3">
    <source>
        <dbReference type="Proteomes" id="UP000229897"/>
    </source>
</evidence>
<dbReference type="AlphaFoldDB" id="A0A2D2DPW1"/>
<feature type="domain" description="General stress protein FMN-binding split barrel" evidence="1">
    <location>
        <begin position="20"/>
        <end position="165"/>
    </location>
</feature>
<evidence type="ECO:0000259" key="1">
    <source>
        <dbReference type="Pfam" id="PF16242"/>
    </source>
</evidence>
<dbReference type="Proteomes" id="UP000229897">
    <property type="component" value="Chromosome"/>
</dbReference>
<gene>
    <name evidence="2" type="ORF">CR152_22745</name>
</gene>
<dbReference type="InterPro" id="IPR038725">
    <property type="entry name" value="YdaG_split_barrel_FMN-bd"/>
</dbReference>